<proteinExistence type="predicted"/>
<dbReference type="Pfam" id="PF09956">
    <property type="entry name" value="Phage_cement_2"/>
    <property type="match status" value="1"/>
</dbReference>
<dbReference type="Proteomes" id="UP000199598">
    <property type="component" value="Unassembled WGS sequence"/>
</dbReference>
<dbReference type="InterPro" id="IPR011231">
    <property type="entry name" value="Phage_VT1-Sakai_H0018"/>
</dbReference>
<comment type="caution">
    <text evidence="1">The sequence shown here is derived from an EMBL/GenBank/DDBJ whole genome shotgun (WGS) entry which is preliminary data.</text>
</comment>
<reference evidence="1 2" key="1">
    <citation type="submission" date="2016-10" db="EMBL/GenBank/DDBJ databases">
        <authorList>
            <person name="Varghese N."/>
            <person name="Submissions S."/>
        </authorList>
    </citation>
    <scope>NUCLEOTIDE SEQUENCE [LARGE SCALE GENOMIC DNA]</scope>
    <source>
        <strain evidence="1 2">DSM 16392</strain>
    </source>
</reference>
<gene>
    <name evidence="1" type="ORF">SAMN04488518_104354</name>
</gene>
<evidence type="ECO:0000313" key="2">
    <source>
        <dbReference type="Proteomes" id="UP000199598"/>
    </source>
</evidence>
<dbReference type="RefSeq" id="WP_093519035.1">
    <property type="nucleotide sequence ID" value="NZ_FOSK01000004.1"/>
</dbReference>
<organism evidence="1 2">
    <name type="scientific">Pseudovibrio ascidiaceicola</name>
    <dbReference type="NCBI Taxonomy" id="285279"/>
    <lineage>
        <taxon>Bacteria</taxon>
        <taxon>Pseudomonadati</taxon>
        <taxon>Pseudomonadota</taxon>
        <taxon>Alphaproteobacteria</taxon>
        <taxon>Hyphomicrobiales</taxon>
        <taxon>Stappiaceae</taxon>
        <taxon>Pseudovibrio</taxon>
    </lineage>
</organism>
<name>A0A1I3Z285_9HYPH</name>
<dbReference type="EMBL" id="FOSK01000004">
    <property type="protein sequence ID" value="SFK37769.1"/>
    <property type="molecule type" value="Genomic_DNA"/>
</dbReference>
<protein>
    <submittedName>
        <fullName evidence="1">Predicted phage recombinase, RecA/RadA family</fullName>
    </submittedName>
</protein>
<sequence>MRNYIQDGVAITLTAPHDVSSGDGLQVGSLFGVVATNAASGEDVETVMQGVFELPKTDSEQVAQGEPLYWDEIEKRLTTTASDNLKVGAAVLAAGPAEPSVRARLSGYSA</sequence>
<evidence type="ECO:0000313" key="1">
    <source>
        <dbReference type="EMBL" id="SFK37769.1"/>
    </source>
</evidence>
<keyword evidence="2" id="KW-1185">Reference proteome</keyword>
<accession>A0A1I3Z285</accession>
<dbReference type="PIRSF" id="PIRSF030771">
    <property type="entry name" value="UCP030771"/>
    <property type="match status" value="1"/>
</dbReference>